<proteinExistence type="predicted"/>
<name>A0AAW1DX65_ZOAVI</name>
<feature type="compositionally biased region" description="Basic and acidic residues" evidence="1">
    <location>
        <begin position="84"/>
        <end position="100"/>
    </location>
</feature>
<protein>
    <submittedName>
        <fullName evidence="2">Uncharacterized protein</fullName>
    </submittedName>
</protein>
<reference evidence="2 3" key="1">
    <citation type="journal article" date="2024" name="Genome Biol. Evol.">
        <title>Chromosome-level genome assembly of the viviparous eelpout Zoarces viviparus.</title>
        <authorList>
            <person name="Fuhrmann N."/>
            <person name="Brasseur M.V."/>
            <person name="Bakowski C.E."/>
            <person name="Podsiadlowski L."/>
            <person name="Prost S."/>
            <person name="Krehenwinkel H."/>
            <person name="Mayer C."/>
        </authorList>
    </citation>
    <scope>NUCLEOTIDE SEQUENCE [LARGE SCALE GENOMIC DNA]</scope>
    <source>
        <strain evidence="2">NO-MEL_2022_Ind0_liver</strain>
    </source>
</reference>
<evidence type="ECO:0000313" key="3">
    <source>
        <dbReference type="Proteomes" id="UP001488805"/>
    </source>
</evidence>
<dbReference type="Proteomes" id="UP001488805">
    <property type="component" value="Unassembled WGS sequence"/>
</dbReference>
<evidence type="ECO:0000313" key="2">
    <source>
        <dbReference type="EMBL" id="KAK9514673.1"/>
    </source>
</evidence>
<accession>A0AAW1DX65</accession>
<gene>
    <name evidence="2" type="ORF">VZT92_025370</name>
</gene>
<feature type="region of interest" description="Disordered" evidence="1">
    <location>
        <begin position="1"/>
        <end position="32"/>
    </location>
</feature>
<sequence length="116" mass="13189">MNFYFTNVPERITQQPLDSSRTSRDDRASQRDQLFIVAEVPVYQGSDDDPIEPPGLPLLCLACGKNLDLTWTHNGKAALQRPSGRVDHHNGKEREPDTGRRRSRSGQTLRSFERLV</sequence>
<dbReference type="EMBL" id="JBCEZU010000586">
    <property type="protein sequence ID" value="KAK9514673.1"/>
    <property type="molecule type" value="Genomic_DNA"/>
</dbReference>
<comment type="caution">
    <text evidence="2">The sequence shown here is derived from an EMBL/GenBank/DDBJ whole genome shotgun (WGS) entry which is preliminary data.</text>
</comment>
<dbReference type="AlphaFoldDB" id="A0AAW1DX65"/>
<feature type="region of interest" description="Disordered" evidence="1">
    <location>
        <begin position="78"/>
        <end position="116"/>
    </location>
</feature>
<feature type="compositionally biased region" description="Basic and acidic residues" evidence="1">
    <location>
        <begin position="21"/>
        <end position="30"/>
    </location>
</feature>
<keyword evidence="3" id="KW-1185">Reference proteome</keyword>
<evidence type="ECO:0000256" key="1">
    <source>
        <dbReference type="SAM" id="MobiDB-lite"/>
    </source>
</evidence>
<organism evidence="2 3">
    <name type="scientific">Zoarces viviparus</name>
    <name type="common">Viviparous eelpout</name>
    <name type="synonym">Blennius viviparus</name>
    <dbReference type="NCBI Taxonomy" id="48416"/>
    <lineage>
        <taxon>Eukaryota</taxon>
        <taxon>Metazoa</taxon>
        <taxon>Chordata</taxon>
        <taxon>Craniata</taxon>
        <taxon>Vertebrata</taxon>
        <taxon>Euteleostomi</taxon>
        <taxon>Actinopterygii</taxon>
        <taxon>Neopterygii</taxon>
        <taxon>Teleostei</taxon>
        <taxon>Neoteleostei</taxon>
        <taxon>Acanthomorphata</taxon>
        <taxon>Eupercaria</taxon>
        <taxon>Perciformes</taxon>
        <taxon>Cottioidei</taxon>
        <taxon>Zoarcales</taxon>
        <taxon>Zoarcidae</taxon>
        <taxon>Zoarcinae</taxon>
        <taxon>Zoarces</taxon>
    </lineage>
</organism>